<sequence>MRGEELIQHVTYADAVARRGRLRRADEDIKTSRRGSNEPLHAILATVLAERHAKSTTPDVRSKVRKLLRAPLSSSLKVGKSYGYCVGACDRGVHCDCGRPARRRRQRTAAPWVWFRRITLA</sequence>
<organism evidence="1 2">
    <name type="scientific">Eumeta variegata</name>
    <name type="common">Bagworm moth</name>
    <name type="synonym">Eumeta japonica</name>
    <dbReference type="NCBI Taxonomy" id="151549"/>
    <lineage>
        <taxon>Eukaryota</taxon>
        <taxon>Metazoa</taxon>
        <taxon>Ecdysozoa</taxon>
        <taxon>Arthropoda</taxon>
        <taxon>Hexapoda</taxon>
        <taxon>Insecta</taxon>
        <taxon>Pterygota</taxon>
        <taxon>Neoptera</taxon>
        <taxon>Endopterygota</taxon>
        <taxon>Lepidoptera</taxon>
        <taxon>Glossata</taxon>
        <taxon>Ditrysia</taxon>
        <taxon>Tineoidea</taxon>
        <taxon>Psychidae</taxon>
        <taxon>Oiketicinae</taxon>
        <taxon>Eumeta</taxon>
    </lineage>
</organism>
<evidence type="ECO:0000313" key="1">
    <source>
        <dbReference type="EMBL" id="GBP85117.1"/>
    </source>
</evidence>
<dbReference type="EMBL" id="BGZK01001717">
    <property type="protein sequence ID" value="GBP85117.1"/>
    <property type="molecule type" value="Genomic_DNA"/>
</dbReference>
<name>A0A4C1ZET7_EUMVA</name>
<keyword evidence="2" id="KW-1185">Reference proteome</keyword>
<comment type="caution">
    <text evidence="1">The sequence shown here is derived from an EMBL/GenBank/DDBJ whole genome shotgun (WGS) entry which is preliminary data.</text>
</comment>
<dbReference type="Proteomes" id="UP000299102">
    <property type="component" value="Unassembled WGS sequence"/>
</dbReference>
<reference evidence="1 2" key="1">
    <citation type="journal article" date="2019" name="Commun. Biol.">
        <title>The bagworm genome reveals a unique fibroin gene that provides high tensile strength.</title>
        <authorList>
            <person name="Kono N."/>
            <person name="Nakamura H."/>
            <person name="Ohtoshi R."/>
            <person name="Tomita M."/>
            <person name="Numata K."/>
            <person name="Arakawa K."/>
        </authorList>
    </citation>
    <scope>NUCLEOTIDE SEQUENCE [LARGE SCALE GENOMIC DNA]</scope>
</reference>
<gene>
    <name evidence="1" type="ORF">EVAR_59137_1</name>
</gene>
<evidence type="ECO:0000313" key="2">
    <source>
        <dbReference type="Proteomes" id="UP000299102"/>
    </source>
</evidence>
<accession>A0A4C1ZET7</accession>
<protein>
    <submittedName>
        <fullName evidence="1">Uncharacterized protein</fullName>
    </submittedName>
</protein>
<dbReference type="AlphaFoldDB" id="A0A4C1ZET7"/>
<proteinExistence type="predicted"/>